<evidence type="ECO:0000313" key="2">
    <source>
        <dbReference type="EMBL" id="SNT63831.1"/>
    </source>
</evidence>
<protein>
    <submittedName>
        <fullName evidence="2">Anti-anti-sigma factor</fullName>
    </submittedName>
</protein>
<evidence type="ECO:0000313" key="3">
    <source>
        <dbReference type="Proteomes" id="UP000198282"/>
    </source>
</evidence>
<name>A0A239P9X5_9ACTN</name>
<gene>
    <name evidence="2" type="ORF">SAMN05216276_110519</name>
</gene>
<dbReference type="Proteomes" id="UP000198282">
    <property type="component" value="Unassembled WGS sequence"/>
</dbReference>
<proteinExistence type="predicted"/>
<organism evidence="2 3">
    <name type="scientific">Streptosporangium subroseum</name>
    <dbReference type="NCBI Taxonomy" id="106412"/>
    <lineage>
        <taxon>Bacteria</taxon>
        <taxon>Bacillati</taxon>
        <taxon>Actinomycetota</taxon>
        <taxon>Actinomycetes</taxon>
        <taxon>Streptosporangiales</taxon>
        <taxon>Streptosporangiaceae</taxon>
        <taxon>Streptosporangium</taxon>
    </lineage>
</organism>
<dbReference type="Pfam" id="PF13466">
    <property type="entry name" value="STAS_2"/>
    <property type="match status" value="1"/>
</dbReference>
<keyword evidence="3" id="KW-1185">Reference proteome</keyword>
<reference evidence="2 3" key="1">
    <citation type="submission" date="2017-06" db="EMBL/GenBank/DDBJ databases">
        <authorList>
            <person name="Kim H.J."/>
            <person name="Triplett B.A."/>
        </authorList>
    </citation>
    <scope>NUCLEOTIDE SEQUENCE [LARGE SCALE GENOMIC DNA]</scope>
    <source>
        <strain evidence="2 3">CGMCC 4.2132</strain>
    </source>
</reference>
<dbReference type="InterPro" id="IPR058548">
    <property type="entry name" value="MlaB-like_STAS"/>
</dbReference>
<dbReference type="Gene3D" id="3.30.750.24">
    <property type="entry name" value="STAS domain"/>
    <property type="match status" value="1"/>
</dbReference>
<sequence length="153" mass="15693">MGDTNGATCAPIYDDGTLRITSTVHPPGIRLEGELDRSGVPALMAALAGAAHTADQDDGPFYADLSELDFIDVNGLRVLITAGLGMGGSSAGVVRMVTASVVVLRLLRLTGWDEAPGWDQAPAVRLDEAQPDAGAIAAALSKQGPGPDTANQR</sequence>
<dbReference type="RefSeq" id="WP_179282621.1">
    <property type="nucleotide sequence ID" value="NZ_FZOD01000105.1"/>
</dbReference>
<evidence type="ECO:0000259" key="1">
    <source>
        <dbReference type="PROSITE" id="PS50801"/>
    </source>
</evidence>
<dbReference type="EMBL" id="FZOD01000105">
    <property type="protein sequence ID" value="SNT63831.1"/>
    <property type="molecule type" value="Genomic_DNA"/>
</dbReference>
<dbReference type="SUPFAM" id="SSF52091">
    <property type="entry name" value="SpoIIaa-like"/>
    <property type="match status" value="1"/>
</dbReference>
<dbReference type="InterPro" id="IPR002645">
    <property type="entry name" value="STAS_dom"/>
</dbReference>
<dbReference type="InterPro" id="IPR036513">
    <property type="entry name" value="STAS_dom_sf"/>
</dbReference>
<accession>A0A239P9X5</accession>
<dbReference type="AlphaFoldDB" id="A0A239P9X5"/>
<dbReference type="PROSITE" id="PS50801">
    <property type="entry name" value="STAS"/>
    <property type="match status" value="1"/>
</dbReference>
<feature type="domain" description="STAS" evidence="1">
    <location>
        <begin position="29"/>
        <end position="137"/>
    </location>
</feature>